<dbReference type="AlphaFoldDB" id="X1JH06"/>
<proteinExistence type="predicted"/>
<evidence type="ECO:0000313" key="2">
    <source>
        <dbReference type="EMBL" id="GAH69018.1"/>
    </source>
</evidence>
<sequence length="188" mass="22762">MKKRSIQQEIDAKGKAKLEFLLSKWVVNEQTNDFGIDYEVRIAEKLDLRDREVSHISFYIQLKSTENKKKERCEDFSIADLIFFASQSLPVVFFRYYDGNEKIHWEIFQDHIFNVLETEKPNWRNDKFHRIYASNELNDLRELKDRVIFVQKQIYRRFLLSLSICEGIHFSKNKLKELVNYKKRSIEE</sequence>
<evidence type="ECO:0000259" key="1">
    <source>
        <dbReference type="Pfam" id="PF14280"/>
    </source>
</evidence>
<reference evidence="2" key="1">
    <citation type="journal article" date="2014" name="Front. Microbiol.">
        <title>High frequency of phylogenetically diverse reductive dehalogenase-homologous genes in deep subseafloor sedimentary metagenomes.</title>
        <authorList>
            <person name="Kawai M."/>
            <person name="Futagami T."/>
            <person name="Toyoda A."/>
            <person name="Takaki Y."/>
            <person name="Nishi S."/>
            <person name="Hori S."/>
            <person name="Arai W."/>
            <person name="Tsubouchi T."/>
            <person name="Morono Y."/>
            <person name="Uchiyama I."/>
            <person name="Ito T."/>
            <person name="Fujiyama A."/>
            <person name="Inagaki F."/>
            <person name="Takami H."/>
        </authorList>
    </citation>
    <scope>NUCLEOTIDE SEQUENCE</scope>
    <source>
        <strain evidence="2">Expedition CK06-06</strain>
    </source>
</reference>
<organism evidence="2">
    <name type="scientific">marine sediment metagenome</name>
    <dbReference type="NCBI Taxonomy" id="412755"/>
    <lineage>
        <taxon>unclassified sequences</taxon>
        <taxon>metagenomes</taxon>
        <taxon>ecological metagenomes</taxon>
    </lineage>
</organism>
<dbReference type="Pfam" id="PF14280">
    <property type="entry name" value="DUF4365"/>
    <property type="match status" value="1"/>
</dbReference>
<name>X1JH06_9ZZZZ</name>
<feature type="domain" description="DUF4365" evidence="1">
    <location>
        <begin position="20"/>
        <end position="123"/>
    </location>
</feature>
<comment type="caution">
    <text evidence="2">The sequence shown here is derived from an EMBL/GenBank/DDBJ whole genome shotgun (WGS) entry which is preliminary data.</text>
</comment>
<dbReference type="InterPro" id="IPR025375">
    <property type="entry name" value="DUF4365"/>
</dbReference>
<accession>X1JH06</accession>
<feature type="non-terminal residue" evidence="2">
    <location>
        <position position="188"/>
    </location>
</feature>
<gene>
    <name evidence="2" type="ORF">S03H2_49006</name>
</gene>
<dbReference type="EMBL" id="BARU01030944">
    <property type="protein sequence ID" value="GAH69018.1"/>
    <property type="molecule type" value="Genomic_DNA"/>
</dbReference>
<protein>
    <recommendedName>
        <fullName evidence="1">DUF4365 domain-containing protein</fullName>
    </recommendedName>
</protein>